<protein>
    <submittedName>
        <fullName evidence="8">Uncharacterized protein</fullName>
    </submittedName>
</protein>
<dbReference type="EMBL" id="HBGD01005225">
    <property type="protein sequence ID" value="CAD9081081.1"/>
    <property type="molecule type" value="Transcribed_RNA"/>
</dbReference>
<evidence type="ECO:0000256" key="3">
    <source>
        <dbReference type="ARBA" id="ARBA00022448"/>
    </source>
</evidence>
<name>A0A7S1PFQ5_9EUKA</name>
<dbReference type="PANTHER" id="PTHR20772:SF2">
    <property type="entry name" value="PROTEIN FMP42"/>
    <property type="match status" value="1"/>
</dbReference>
<keyword evidence="4 7" id="KW-0812">Transmembrane</keyword>
<feature type="transmembrane region" description="Helical" evidence="7">
    <location>
        <begin position="408"/>
        <end position="432"/>
    </location>
</feature>
<proteinExistence type="inferred from homology"/>
<evidence type="ECO:0000256" key="6">
    <source>
        <dbReference type="ARBA" id="ARBA00023136"/>
    </source>
</evidence>
<dbReference type="InterPro" id="IPR036259">
    <property type="entry name" value="MFS_trans_sf"/>
</dbReference>
<feature type="transmembrane region" description="Helical" evidence="7">
    <location>
        <begin position="161"/>
        <end position="184"/>
    </location>
</feature>
<evidence type="ECO:0000256" key="7">
    <source>
        <dbReference type="SAM" id="Phobius"/>
    </source>
</evidence>
<dbReference type="SUPFAM" id="SSF103473">
    <property type="entry name" value="MFS general substrate transporter"/>
    <property type="match status" value="1"/>
</dbReference>
<evidence type="ECO:0000256" key="5">
    <source>
        <dbReference type="ARBA" id="ARBA00022989"/>
    </source>
</evidence>
<feature type="transmembrane region" description="Helical" evidence="7">
    <location>
        <begin position="61"/>
        <end position="82"/>
    </location>
</feature>
<evidence type="ECO:0000256" key="4">
    <source>
        <dbReference type="ARBA" id="ARBA00022692"/>
    </source>
</evidence>
<keyword evidence="6 7" id="KW-0472">Membrane</keyword>
<keyword evidence="5 7" id="KW-1133">Transmembrane helix</keyword>
<feature type="transmembrane region" description="Helical" evidence="7">
    <location>
        <begin position="94"/>
        <end position="116"/>
    </location>
</feature>
<keyword evidence="3" id="KW-0813">Transport</keyword>
<feature type="transmembrane region" description="Helical" evidence="7">
    <location>
        <begin position="128"/>
        <end position="149"/>
    </location>
</feature>
<evidence type="ECO:0000256" key="1">
    <source>
        <dbReference type="ARBA" id="ARBA00004141"/>
    </source>
</evidence>
<dbReference type="GO" id="GO:0016020">
    <property type="term" value="C:membrane"/>
    <property type="evidence" value="ECO:0007669"/>
    <property type="project" value="UniProtKB-SubCell"/>
</dbReference>
<dbReference type="PANTHER" id="PTHR20772">
    <property type="entry name" value="PROTEIN FMP42"/>
    <property type="match status" value="1"/>
</dbReference>
<organism evidence="8">
    <name type="scientific">Percolomonas cosmopolitus</name>
    <dbReference type="NCBI Taxonomy" id="63605"/>
    <lineage>
        <taxon>Eukaryota</taxon>
        <taxon>Discoba</taxon>
        <taxon>Heterolobosea</taxon>
        <taxon>Tetramitia</taxon>
        <taxon>Eutetramitia</taxon>
        <taxon>Percolomonadidae</taxon>
        <taxon>Percolomonas</taxon>
    </lineage>
</organism>
<evidence type="ECO:0000256" key="2">
    <source>
        <dbReference type="ARBA" id="ARBA00006595"/>
    </source>
</evidence>
<gene>
    <name evidence="8" type="ORF">PCOS0759_LOCUS4321</name>
</gene>
<evidence type="ECO:0000313" key="8">
    <source>
        <dbReference type="EMBL" id="CAD9081081.1"/>
    </source>
</evidence>
<comment type="subcellular location">
    <subcellularLocation>
        <location evidence="1">Membrane</location>
        <topology evidence="1">Multi-pass membrane protein</topology>
    </subcellularLocation>
</comment>
<sequence>MSINKLLFYISLFSRVIPGFILFIFSGTIVAGIHLLKPVLLEMKTFHHFCQPDQKTCETQILWINLLPIGIAAGVNATSILMGIAHDKWGGKRAYLIILVLLMTLSGILFSLFLAWDKLWQNFFWAPALLGVILVNSSAGLFFLLMSYAFVPGVSTRLSTILQSIFVTGWDLCASVFFIHVGLFKLGVPLLYSLLLTFTLSGAIWMIFVLLSKVSPYEEKPMEEEAESTPMIPMDNQPTPQTSAWSNILSPTFLVLFFWKTVSFLWFVTFIGTVYDRAYFLSGGNQEVADHHTYVFSVIFPFVGAICGLFSGIVLYYIRLSSIILTVLSTVSCILITIPYLPAQYATYVIFSAWRIFSFQFVYSFVKEFYPITQFGVLTTIQFSVAGLIAYSSWGINAFVFRVLNGDFFIVNVGMSVISFVAHLMFIGVVFVKSHQQRKASEEAQSVQDASSEL</sequence>
<feature type="transmembrane region" description="Helical" evidence="7">
    <location>
        <begin position="294"/>
        <end position="316"/>
    </location>
</feature>
<reference evidence="8" key="1">
    <citation type="submission" date="2021-01" db="EMBL/GenBank/DDBJ databases">
        <authorList>
            <person name="Corre E."/>
            <person name="Pelletier E."/>
            <person name="Niang G."/>
            <person name="Scheremetjew M."/>
            <person name="Finn R."/>
            <person name="Kale V."/>
            <person name="Holt S."/>
            <person name="Cochrane G."/>
            <person name="Meng A."/>
            <person name="Brown T."/>
            <person name="Cohen L."/>
        </authorList>
    </citation>
    <scope>NUCLEOTIDE SEQUENCE</scope>
    <source>
        <strain evidence="8">WS</strain>
    </source>
</reference>
<dbReference type="InterPro" id="IPR052599">
    <property type="entry name" value="SLC43A_AATransporter"/>
</dbReference>
<accession>A0A7S1PFQ5</accession>
<feature type="transmembrane region" description="Helical" evidence="7">
    <location>
        <begin position="375"/>
        <end position="396"/>
    </location>
</feature>
<feature type="transmembrane region" description="Helical" evidence="7">
    <location>
        <begin position="12"/>
        <end position="36"/>
    </location>
</feature>
<dbReference type="AlphaFoldDB" id="A0A7S1PFQ5"/>
<feature type="transmembrane region" description="Helical" evidence="7">
    <location>
        <begin position="323"/>
        <end position="341"/>
    </location>
</feature>
<feature type="transmembrane region" description="Helical" evidence="7">
    <location>
        <begin position="253"/>
        <end position="274"/>
    </location>
</feature>
<comment type="similarity">
    <text evidence="2">Belongs to the SLC43A transporter (TC 2.A.1.44) family.</text>
</comment>
<feature type="transmembrane region" description="Helical" evidence="7">
    <location>
        <begin position="190"/>
        <end position="211"/>
    </location>
</feature>